<dbReference type="PROSITE" id="PS51733">
    <property type="entry name" value="BPL_LPL_CATALYTIC"/>
    <property type="match status" value="1"/>
</dbReference>
<dbReference type="Gene3D" id="3.30.930.10">
    <property type="entry name" value="Bira Bifunctional Protein, Domain 2"/>
    <property type="match status" value="1"/>
</dbReference>
<evidence type="ECO:0000313" key="2">
    <source>
        <dbReference type="EMBL" id="CAK9203043.1"/>
    </source>
</evidence>
<dbReference type="InterPro" id="IPR045864">
    <property type="entry name" value="aa-tRNA-synth_II/BPL/LPL"/>
</dbReference>
<dbReference type="SUPFAM" id="SSF55681">
    <property type="entry name" value="Class II aaRS and biotin synthetases"/>
    <property type="match status" value="1"/>
</dbReference>
<gene>
    <name evidence="2" type="ORF">CSSPTR1EN2_LOCUS6689</name>
</gene>
<dbReference type="InterPro" id="IPR053264">
    <property type="entry name" value="Lipoate-ligase_2_inactive"/>
</dbReference>
<proteinExistence type="predicted"/>
<dbReference type="InterPro" id="IPR004143">
    <property type="entry name" value="BPL_LPL_catalytic"/>
</dbReference>
<dbReference type="Pfam" id="PF21948">
    <property type="entry name" value="LplA-B_cat"/>
    <property type="match status" value="1"/>
</dbReference>
<dbReference type="CDD" id="cd16443">
    <property type="entry name" value="LplA"/>
    <property type="match status" value="1"/>
</dbReference>
<sequence>MKLLRLQGFPILQQLYLEERLLRATTHNWCLINQGTNPPAIIVGISGKPEKLLDVKAVLQDNIPVIRRFSGGGTVIVDTDTVFVTLICRRDAVTLPDLYPRPIMEWTEHLYLPAFQTVPSFHLLEHDYVLGDRKFGGNAQSIIKDRFLHHTSFLWDYQDFRMAYLKLPQRTPTYRLARSHSDFICRLKDYMPSREAFTDYIVKAFEQQFRLQEISLDEVEKTQPSSVPHITSTQVFTTADLQQSIMPLIVKG</sequence>
<evidence type="ECO:0000259" key="1">
    <source>
        <dbReference type="PROSITE" id="PS51733"/>
    </source>
</evidence>
<organism evidence="2 3">
    <name type="scientific">Sphagnum troendelagicum</name>
    <dbReference type="NCBI Taxonomy" id="128251"/>
    <lineage>
        <taxon>Eukaryota</taxon>
        <taxon>Viridiplantae</taxon>
        <taxon>Streptophyta</taxon>
        <taxon>Embryophyta</taxon>
        <taxon>Bryophyta</taxon>
        <taxon>Sphagnophytina</taxon>
        <taxon>Sphagnopsida</taxon>
        <taxon>Sphagnales</taxon>
        <taxon>Sphagnaceae</taxon>
        <taxon>Sphagnum</taxon>
    </lineage>
</organism>
<accession>A0ABP0TRW7</accession>
<dbReference type="EMBL" id="OZ019906">
    <property type="protein sequence ID" value="CAK9203043.1"/>
    <property type="molecule type" value="Genomic_DNA"/>
</dbReference>
<dbReference type="Proteomes" id="UP001497512">
    <property type="component" value="Chromosome 14"/>
</dbReference>
<evidence type="ECO:0000313" key="3">
    <source>
        <dbReference type="Proteomes" id="UP001497512"/>
    </source>
</evidence>
<feature type="domain" description="BPL/LPL catalytic" evidence="1">
    <location>
        <begin position="26"/>
        <end position="213"/>
    </location>
</feature>
<dbReference type="PANTHER" id="PTHR43506">
    <property type="entry name" value="BIOTIN/LIPOATE A/B PROTEIN LIGASE FAMILY"/>
    <property type="match status" value="1"/>
</dbReference>
<protein>
    <recommendedName>
        <fullName evidence="1">BPL/LPL catalytic domain-containing protein</fullName>
    </recommendedName>
</protein>
<dbReference type="PANTHER" id="PTHR43506:SF1">
    <property type="entry name" value="BPL_LPL CATALYTIC DOMAIN-CONTAINING PROTEIN"/>
    <property type="match status" value="1"/>
</dbReference>
<keyword evidence="3" id="KW-1185">Reference proteome</keyword>
<reference evidence="2" key="1">
    <citation type="submission" date="2024-02" db="EMBL/GenBank/DDBJ databases">
        <authorList>
            <consortium name="ELIXIR-Norway"/>
            <consortium name="Elixir Norway"/>
        </authorList>
    </citation>
    <scope>NUCLEOTIDE SEQUENCE</scope>
</reference>
<name>A0ABP0TRW7_9BRYO</name>